<feature type="region of interest" description="Disordered" evidence="1">
    <location>
        <begin position="422"/>
        <end position="460"/>
    </location>
</feature>
<feature type="compositionally biased region" description="Low complexity" evidence="1">
    <location>
        <begin position="497"/>
        <end position="509"/>
    </location>
</feature>
<organism evidence="2 3">
    <name type="scientific">Anaplasma phagocytophilum str. Norway variant1</name>
    <dbReference type="NCBI Taxonomy" id="1392506"/>
    <lineage>
        <taxon>Bacteria</taxon>
        <taxon>Pseudomonadati</taxon>
        <taxon>Pseudomonadota</taxon>
        <taxon>Alphaproteobacteria</taxon>
        <taxon>Rickettsiales</taxon>
        <taxon>Anaplasmataceae</taxon>
        <taxon>Anaplasma</taxon>
        <taxon>phagocytophilum group</taxon>
    </lineage>
</organism>
<dbReference type="Proteomes" id="UP000510938">
    <property type="component" value="Chromosome"/>
</dbReference>
<feature type="compositionally biased region" description="Basic and acidic residues" evidence="1">
    <location>
        <begin position="528"/>
        <end position="537"/>
    </location>
</feature>
<dbReference type="AlphaFoldDB" id="A0A7H9DZ38"/>
<reference evidence="2 3" key="1">
    <citation type="submission" date="2019-12" db="EMBL/GenBank/DDBJ databases">
        <title>A sheep strain of Anaplasma phagocytophilum contains multiple genomes.</title>
        <authorList>
            <person name="Barbet A.F."/>
            <person name="Crosby F.L."/>
            <person name="Eskeland S."/>
            <person name="Stuen S."/>
            <person name="Granquist E.G."/>
            <person name="Munderloh U.G."/>
        </authorList>
    </citation>
    <scope>NUCLEOTIDE SEQUENCE [LARGE SCALE GENOMIC DNA]</scope>
    <source>
        <strain evidence="2 3">Norway Variant 1</strain>
    </source>
</reference>
<name>A0A7H9DZ38_ANAPH</name>
<dbReference type="EMBL" id="CP046639">
    <property type="protein sequence ID" value="QLL66833.1"/>
    <property type="molecule type" value="Genomic_DNA"/>
</dbReference>
<accession>A0A7H9DZ38</accession>
<evidence type="ECO:0000313" key="2">
    <source>
        <dbReference type="EMBL" id="QLL66833.1"/>
    </source>
</evidence>
<protein>
    <submittedName>
        <fullName evidence="2">Uncharacterized protein</fullName>
    </submittedName>
</protein>
<sequence>MHSNVRGAGPVTDQESQDVQYSFAPHSNQASYHELKRAIAQYNQSLNNPSVKAKPLLFRLLSSSVRVLANSPSSYNKESANKEALHELENVLNAIHLFYYRPNRTVFNYQVVLAQCCNALVHLCKEVSLLPPDKCEIRSNIDHGIALISCAIHLVHNKIEGTLSPVEDIVYTRDLSITKHIFSFNNAAMTLLQTAQVLEYDATQRDMQVASCIARIIHKDSLYEYRIQLSQHLALRIDNVYSAILNREPLPTFKHSFQHDIDLLNTAHTLLTNSLNKLSRRASKNISTPSSIALIQLDIFNCWNLVNSIMNNKIEHSYYFDSICNAFQPCPININRLRTVVGNAYLFSKISKYGRESQPVMETIQNNLESADKLLDNGYFSCILQRYPRSQYSELRKTVTSALETLNFFYFVKASSKHASHEKIPRVMSSSSHASDSKTLQKSTLHEETSDKPSTSHLSLKTLKKIPAMLALKATENSRKKNSGPRSNALHVQAHTSEGSSNSAAEASGILTDHATSSALDIDFAARQSEDNDRGAHDAQSSNYR</sequence>
<evidence type="ECO:0000313" key="3">
    <source>
        <dbReference type="Proteomes" id="UP000510938"/>
    </source>
</evidence>
<proteinExistence type="predicted"/>
<gene>
    <name evidence="2" type="ORF">O998_03450</name>
</gene>
<feature type="region of interest" description="Disordered" evidence="1">
    <location>
        <begin position="476"/>
        <end position="545"/>
    </location>
</feature>
<dbReference type="RefSeq" id="WP_180843404.1">
    <property type="nucleotide sequence ID" value="NZ_CP046639.1"/>
</dbReference>
<evidence type="ECO:0000256" key="1">
    <source>
        <dbReference type="SAM" id="MobiDB-lite"/>
    </source>
</evidence>
<feature type="compositionally biased region" description="Polar residues" evidence="1">
    <location>
        <begin position="428"/>
        <end position="443"/>
    </location>
</feature>